<dbReference type="Pfam" id="PF26200">
    <property type="entry name" value="Rcat_RNF216"/>
    <property type="match status" value="1"/>
</dbReference>
<dbReference type="InterPro" id="IPR051628">
    <property type="entry name" value="LUBAC_E3_Ligases"/>
</dbReference>
<dbReference type="PANTHER" id="PTHR22770">
    <property type="entry name" value="UBIQUITIN CONJUGATING ENZYME 7 INTERACTING PROTEIN-RELATED"/>
    <property type="match status" value="1"/>
</dbReference>
<evidence type="ECO:0000259" key="8">
    <source>
        <dbReference type="PROSITE" id="PS51873"/>
    </source>
</evidence>
<dbReference type="PROSITE" id="PS51873">
    <property type="entry name" value="TRIAD"/>
    <property type="match status" value="1"/>
</dbReference>
<accession>A0AAD1UBD0</accession>
<dbReference type="GO" id="GO:0016740">
    <property type="term" value="F:transferase activity"/>
    <property type="evidence" value="ECO:0007669"/>
    <property type="project" value="UniProtKB-KW"/>
</dbReference>
<comment type="caution">
    <text evidence="9">The sequence shown here is derived from an EMBL/GenBank/DDBJ whole genome shotgun (WGS) entry which is preliminary data.</text>
</comment>
<proteinExistence type="predicted"/>
<evidence type="ECO:0000256" key="4">
    <source>
        <dbReference type="ARBA" id="ARBA00022737"/>
    </source>
</evidence>
<organism evidence="9 10">
    <name type="scientific">Euplotes crassus</name>
    <dbReference type="NCBI Taxonomy" id="5936"/>
    <lineage>
        <taxon>Eukaryota</taxon>
        <taxon>Sar</taxon>
        <taxon>Alveolata</taxon>
        <taxon>Ciliophora</taxon>
        <taxon>Intramacronucleata</taxon>
        <taxon>Spirotrichea</taxon>
        <taxon>Hypotrichia</taxon>
        <taxon>Euplotida</taxon>
        <taxon>Euplotidae</taxon>
        <taxon>Moneuplotes</taxon>
    </lineage>
</organism>
<dbReference type="SUPFAM" id="SSF57850">
    <property type="entry name" value="RING/U-box"/>
    <property type="match status" value="1"/>
</dbReference>
<keyword evidence="2" id="KW-0808">Transferase</keyword>
<keyword evidence="6" id="KW-0833">Ubl conjugation pathway</keyword>
<evidence type="ECO:0000313" key="10">
    <source>
        <dbReference type="Proteomes" id="UP001295684"/>
    </source>
</evidence>
<dbReference type="Proteomes" id="UP001295684">
    <property type="component" value="Unassembled WGS sequence"/>
</dbReference>
<protein>
    <recommendedName>
        <fullName evidence="8">RING-type domain-containing protein</fullName>
    </recommendedName>
</protein>
<sequence>MESDKKDTRVECTICKGKKKRDHGGIKCSQGHDVCPECCASFIDNILSNPEVNIPAKCSTCNLEINTVQLEMHMAPGQLELYNIYKIMKALDPKTDVLMECPFCPYLEIWDVQNYSNYFYCLGEKCKKGSCSVCKKEFKVPEDFEVDEEEYEEMKAEGGMIAHQKCLEYKFMKEEWEKAMEMATKRHCPGCKIGGRKDEACTHMICDSCGTNWCYVCGKKEDDLDKLDPNEGIHSHNEDWDTNPKRCPMFLMQIGDLDQRWDPDDDDANVEFLHKLLTYQAIRDFFKKYTTEEFEKLCEVFSSVKNHGYNLKEAKTMDITLIKRMG</sequence>
<dbReference type="PANTHER" id="PTHR22770:SF47">
    <property type="entry name" value="E3 UBIQUITIN-PROTEIN LIGASE RNF216"/>
    <property type="match status" value="1"/>
</dbReference>
<reference evidence="9" key="1">
    <citation type="submission" date="2023-07" db="EMBL/GenBank/DDBJ databases">
        <authorList>
            <consortium name="AG Swart"/>
            <person name="Singh M."/>
            <person name="Singh A."/>
            <person name="Seah K."/>
            <person name="Emmerich C."/>
        </authorList>
    </citation>
    <scope>NUCLEOTIDE SEQUENCE</scope>
    <source>
        <strain evidence="9">DP1</strain>
    </source>
</reference>
<dbReference type="GO" id="GO:0008270">
    <property type="term" value="F:zinc ion binding"/>
    <property type="evidence" value="ECO:0007669"/>
    <property type="project" value="UniProtKB-KW"/>
</dbReference>
<evidence type="ECO:0000256" key="7">
    <source>
        <dbReference type="ARBA" id="ARBA00022833"/>
    </source>
</evidence>
<gene>
    <name evidence="9" type="ORF">ECRASSUSDP1_LOCUS6940</name>
</gene>
<dbReference type="EMBL" id="CAMPGE010006745">
    <property type="protein sequence ID" value="CAI2365630.1"/>
    <property type="molecule type" value="Genomic_DNA"/>
</dbReference>
<dbReference type="CDD" id="cd20336">
    <property type="entry name" value="Rcat_RBR"/>
    <property type="match status" value="1"/>
</dbReference>
<keyword evidence="7" id="KW-0862">Zinc</keyword>
<name>A0AAD1UBD0_EUPCR</name>
<dbReference type="AlphaFoldDB" id="A0AAD1UBD0"/>
<comment type="pathway">
    <text evidence="1">Protein modification; protein ubiquitination.</text>
</comment>
<evidence type="ECO:0000313" key="9">
    <source>
        <dbReference type="EMBL" id="CAI2365630.1"/>
    </source>
</evidence>
<evidence type="ECO:0000256" key="6">
    <source>
        <dbReference type="ARBA" id="ARBA00022786"/>
    </source>
</evidence>
<keyword evidence="4" id="KW-0677">Repeat</keyword>
<keyword evidence="5" id="KW-0863">Zinc-finger</keyword>
<evidence type="ECO:0000256" key="1">
    <source>
        <dbReference type="ARBA" id="ARBA00004906"/>
    </source>
</evidence>
<evidence type="ECO:0000256" key="2">
    <source>
        <dbReference type="ARBA" id="ARBA00022679"/>
    </source>
</evidence>
<evidence type="ECO:0000256" key="3">
    <source>
        <dbReference type="ARBA" id="ARBA00022723"/>
    </source>
</evidence>
<keyword evidence="10" id="KW-1185">Reference proteome</keyword>
<dbReference type="InterPro" id="IPR044066">
    <property type="entry name" value="TRIAD_supradom"/>
</dbReference>
<dbReference type="Gene3D" id="1.20.120.1750">
    <property type="match status" value="1"/>
</dbReference>
<evidence type="ECO:0000256" key="5">
    <source>
        <dbReference type="ARBA" id="ARBA00022771"/>
    </source>
</evidence>
<feature type="domain" description="RING-type" evidence="8">
    <location>
        <begin position="8"/>
        <end position="240"/>
    </location>
</feature>
<keyword evidence="3" id="KW-0479">Metal-binding</keyword>